<keyword evidence="9 10" id="KW-0998">Cell outer membrane</keyword>
<dbReference type="GO" id="GO:0009297">
    <property type="term" value="P:pilus assembly"/>
    <property type="evidence" value="ECO:0007669"/>
    <property type="project" value="InterPro"/>
</dbReference>
<feature type="signal peptide" evidence="11">
    <location>
        <begin position="1"/>
        <end position="30"/>
    </location>
</feature>
<evidence type="ECO:0000256" key="9">
    <source>
        <dbReference type="ARBA" id="ARBA00023237"/>
    </source>
</evidence>
<evidence type="ECO:0000256" key="5">
    <source>
        <dbReference type="ARBA" id="ARBA00022558"/>
    </source>
</evidence>
<dbReference type="Pfam" id="PF00577">
    <property type="entry name" value="Usher"/>
    <property type="match status" value="1"/>
</dbReference>
<dbReference type="Pfam" id="PF13953">
    <property type="entry name" value="PapC_C"/>
    <property type="match status" value="1"/>
</dbReference>
<dbReference type="InterPro" id="IPR037224">
    <property type="entry name" value="PapC_N_sf"/>
</dbReference>
<dbReference type="InterPro" id="IPR043142">
    <property type="entry name" value="PapC-like_C_sf"/>
</dbReference>
<evidence type="ECO:0000256" key="8">
    <source>
        <dbReference type="ARBA" id="ARBA00023136"/>
    </source>
</evidence>
<reference evidence="14 15" key="1">
    <citation type="journal article" date="2004" name="Proc. Natl. Acad. Sci. U.S.A.">
        <title>Structural flexibility in the Burkholderia mallei genome.</title>
        <authorList>
            <person name="Nierman W.C."/>
            <person name="DeShazer D."/>
            <person name="Kim H.S."/>
            <person name="Tettelin H."/>
            <person name="Nelson K.E."/>
            <person name="Feldblyum T."/>
            <person name="Ulrich R.L."/>
            <person name="Ronning C.M."/>
            <person name="Brinkac L.M."/>
            <person name="Daugherty S.C."/>
            <person name="Davidsen T.D."/>
            <person name="Deboy R.T."/>
            <person name="Dimitrov G."/>
            <person name="Dodson R.J."/>
            <person name="Durkin A.S."/>
            <person name="Gwinn M.L."/>
            <person name="Haft D.H."/>
            <person name="Khouri H."/>
            <person name="Kolonay J.F."/>
            <person name="Madupu R."/>
            <person name="Mohammoud Y."/>
            <person name="Nelson W.C."/>
            <person name="Radune D."/>
            <person name="Romero C.M."/>
            <person name="Sarria S."/>
            <person name="Selengut J."/>
            <person name="Shamblin C."/>
            <person name="Sullivan S.A."/>
            <person name="White O."/>
            <person name="Yu Y."/>
            <person name="Zafar N."/>
            <person name="Zhou L."/>
            <person name="Fraser C.M."/>
        </authorList>
    </citation>
    <scope>NUCLEOTIDE SEQUENCE [LARGE SCALE GENOMIC DNA]</scope>
    <source>
        <strain evidence="14 15">ATCC 23344</strain>
    </source>
</reference>
<organism evidence="14 15">
    <name type="scientific">Burkholderia mallei (strain ATCC 23344)</name>
    <dbReference type="NCBI Taxonomy" id="243160"/>
    <lineage>
        <taxon>Bacteria</taxon>
        <taxon>Pseudomonadati</taxon>
        <taxon>Pseudomonadota</taxon>
        <taxon>Betaproteobacteria</taxon>
        <taxon>Burkholderiales</taxon>
        <taxon>Burkholderiaceae</taxon>
        <taxon>Burkholderia</taxon>
        <taxon>pseudomallei group</taxon>
    </lineage>
</organism>
<keyword evidence="3 10" id="KW-0813">Transport</keyword>
<dbReference type="Gene3D" id="2.60.40.2070">
    <property type="match status" value="1"/>
</dbReference>
<dbReference type="PROSITE" id="PS01151">
    <property type="entry name" value="FIMBRIAL_USHER"/>
    <property type="match status" value="1"/>
</dbReference>
<dbReference type="PANTHER" id="PTHR30451">
    <property type="entry name" value="OUTER MEMBRANE USHER PROTEIN"/>
    <property type="match status" value="1"/>
</dbReference>
<dbReference type="InterPro" id="IPR025885">
    <property type="entry name" value="PapC_N"/>
</dbReference>
<dbReference type="AlphaFoldDB" id="A0A0H2WH83"/>
<dbReference type="PATRIC" id="fig|243160.12.peg.1060"/>
<feature type="domain" description="PapC-like C-terminal" evidence="12">
    <location>
        <begin position="769"/>
        <end position="834"/>
    </location>
</feature>
<feature type="domain" description="PapC N-terminal" evidence="13">
    <location>
        <begin position="37"/>
        <end position="185"/>
    </location>
</feature>
<sequence length="850" mass="90579">MIRHRVADVGFSRIRVTMLAAALTALSATARGQQALEFDPAFLELGGGQGGADLSVYATSNRVLPGVYPVSVFVNGEAIERRDITFVSESARDGREDAIPCLSARMFDEWGVDIAAFAKLAQAGEDACVDIADSVPHARTEFDSHQLRLNVTVPQAALKRRARGAVDPARWDQGIDAALLDYQLSAAQYAGGNFASARSRTTLYAGLRGAVNLGAWRLSHTSSFLRGLDGRNRFQIVNTFVQRDIAGWNSRLTAGEGTTPANIFDGFQFLGVQLNTDETMLPDSLQGYAPTVHGVAQTNAQVTIRQNGFVIYSTYVPPGPFTIDDLYPTSSSGNLEVTITEADGHVTTFTQPYSAVPMLLRDGSWRYNVTAGQYRDGISGSHPSFAMATLARGLAGEFSLYGGFIGAGMYQSVLVGIGKNLGSIGAVSLDVTHARSAVDLADSSTVSGHAFRVLYAKAVGSWGTDFRLLAYRYSTAGYRSFADAVQLRDGSEPAALGAKRQRLEGTVNQRLGRLGSMYATVAVQTYWGSAARSTVYQLGHSGNWGRASYGLYAAYSKGSGVPSSWNVSLSLSMPLEVFFGGARVRAPAGGSANVSYFVSRNNENHVNQQMTASGSSSEQRLNYSVGVAHSSESDVSGSVSASYLAPFGRYDASIGSGRGYTQAAFTAAGGMLWHGTGVLFTQPLGETVAVVDVPNVRGVRFEMHPGVSTDRAGEAVIPRLNPYRVNRIAVDQRRMPQDVEIRNPVSEVVPTRAAVVQTHFDSVVGLRALFTLTRADGSFPPQGATAENDEGQVLGVVGMDGETFVAGLPAAEGHFVVRWGAARQNRCRVNYALPGKAAIGAYLAVEATCD</sequence>
<dbReference type="InterPro" id="IPR018030">
    <property type="entry name" value="Fimbrial_membr_usher_CS"/>
</dbReference>
<evidence type="ECO:0000256" key="6">
    <source>
        <dbReference type="ARBA" id="ARBA00022692"/>
    </source>
</evidence>
<name>A0A0H2WH83_BURMA</name>
<keyword evidence="5 10" id="KW-1029">Fimbrium biogenesis</keyword>
<evidence type="ECO:0000313" key="15">
    <source>
        <dbReference type="Proteomes" id="UP000006693"/>
    </source>
</evidence>
<dbReference type="eggNOG" id="COG3188">
    <property type="taxonomic scope" value="Bacteria"/>
</dbReference>
<dbReference type="Pfam" id="PF13954">
    <property type="entry name" value="PapC_N"/>
    <property type="match status" value="1"/>
</dbReference>
<evidence type="ECO:0000256" key="11">
    <source>
        <dbReference type="SAM" id="SignalP"/>
    </source>
</evidence>
<evidence type="ECO:0000259" key="13">
    <source>
        <dbReference type="Pfam" id="PF13954"/>
    </source>
</evidence>
<keyword evidence="8 10" id="KW-0472">Membrane</keyword>
<dbReference type="GO" id="GO:0009279">
    <property type="term" value="C:cell outer membrane"/>
    <property type="evidence" value="ECO:0007669"/>
    <property type="project" value="UniProtKB-SubCell"/>
</dbReference>
<keyword evidence="4" id="KW-1134">Transmembrane beta strand</keyword>
<keyword evidence="7 11" id="KW-0732">Signal</keyword>
<dbReference type="EMBL" id="CP000010">
    <property type="protein sequence ID" value="AAU48869.1"/>
    <property type="molecule type" value="Genomic_DNA"/>
</dbReference>
<accession>A0A0H2WH83</accession>
<evidence type="ECO:0000256" key="4">
    <source>
        <dbReference type="ARBA" id="ARBA00022452"/>
    </source>
</evidence>
<feature type="chain" id="PRO_5002600563" evidence="11">
    <location>
        <begin position="31"/>
        <end position="850"/>
    </location>
</feature>
<dbReference type="InterPro" id="IPR025949">
    <property type="entry name" value="PapC-like_C"/>
</dbReference>
<protein>
    <submittedName>
        <fullName evidence="14">Outer membrane usher protein</fullName>
    </submittedName>
</protein>
<evidence type="ECO:0000256" key="1">
    <source>
        <dbReference type="ARBA" id="ARBA00004571"/>
    </source>
</evidence>
<keyword evidence="6 10" id="KW-0812">Transmembrane</keyword>
<gene>
    <name evidence="14" type="ordered locus">BMA1023</name>
</gene>
<dbReference type="Proteomes" id="UP000006693">
    <property type="component" value="Chromosome 1"/>
</dbReference>
<dbReference type="InterPro" id="IPR042186">
    <property type="entry name" value="FimD_plug_dom"/>
</dbReference>
<dbReference type="Gene3D" id="2.60.40.3110">
    <property type="match status" value="1"/>
</dbReference>
<dbReference type="GO" id="GO:0015473">
    <property type="term" value="F:fimbrial usher porin activity"/>
    <property type="evidence" value="ECO:0007669"/>
    <property type="project" value="InterPro"/>
</dbReference>
<dbReference type="HOGENOM" id="CLU_009120_3_1_4"/>
<evidence type="ECO:0000259" key="12">
    <source>
        <dbReference type="Pfam" id="PF13953"/>
    </source>
</evidence>
<dbReference type="InterPro" id="IPR000015">
    <property type="entry name" value="Fimb_usher"/>
</dbReference>
<dbReference type="Gene3D" id="3.10.20.410">
    <property type="match status" value="1"/>
</dbReference>
<comment type="similarity">
    <text evidence="2 10">Belongs to the fimbrial export usher family.</text>
</comment>
<dbReference type="Gene3D" id="2.60.40.2610">
    <property type="entry name" value="Outer membrane usher protein FimD, plug domain"/>
    <property type="match status" value="1"/>
</dbReference>
<dbReference type="SUPFAM" id="SSF141729">
    <property type="entry name" value="FimD N-terminal domain-like"/>
    <property type="match status" value="1"/>
</dbReference>
<keyword evidence="15" id="KW-1185">Reference proteome</keyword>
<evidence type="ECO:0000313" key="14">
    <source>
        <dbReference type="EMBL" id="AAU48869.1"/>
    </source>
</evidence>
<evidence type="ECO:0000256" key="7">
    <source>
        <dbReference type="ARBA" id="ARBA00022729"/>
    </source>
</evidence>
<evidence type="ECO:0000256" key="3">
    <source>
        <dbReference type="ARBA" id="ARBA00022448"/>
    </source>
</evidence>
<dbReference type="FunFam" id="2.60.40.3110:FF:000001">
    <property type="entry name" value="Putative fimbrial outer membrane usher"/>
    <property type="match status" value="1"/>
</dbReference>
<comment type="subcellular location">
    <subcellularLocation>
        <location evidence="1 10">Cell outer membrane</location>
        <topology evidence="1 10">Multi-pass membrane protein</topology>
    </subcellularLocation>
</comment>
<dbReference type="PANTHER" id="PTHR30451:SF21">
    <property type="entry name" value="FIMBRIAL USHER DOMAIN-CONTAINING PROTEIN YDET-RELATED"/>
    <property type="match status" value="1"/>
</dbReference>
<proteinExistence type="inferred from homology"/>
<evidence type="ECO:0000256" key="10">
    <source>
        <dbReference type="RuleBase" id="RU003884"/>
    </source>
</evidence>
<dbReference type="KEGG" id="bma:BMA1023"/>
<evidence type="ECO:0000256" key="2">
    <source>
        <dbReference type="ARBA" id="ARBA00008064"/>
    </source>
</evidence>